<organism evidence="2 3">
    <name type="scientific">Ornithinibacillus caprae</name>
    <dbReference type="NCBI Taxonomy" id="2678566"/>
    <lineage>
        <taxon>Bacteria</taxon>
        <taxon>Bacillati</taxon>
        <taxon>Bacillota</taxon>
        <taxon>Bacilli</taxon>
        <taxon>Bacillales</taxon>
        <taxon>Bacillaceae</taxon>
        <taxon>Ornithinibacillus</taxon>
    </lineage>
</organism>
<dbReference type="InterPro" id="IPR011009">
    <property type="entry name" value="Kinase-like_dom_sf"/>
</dbReference>
<dbReference type="AlphaFoldDB" id="A0A6N8FGU8"/>
<protein>
    <submittedName>
        <fullName evidence="2">Phosphotransferase</fullName>
    </submittedName>
</protein>
<sequence length="253" mass="29031">MDIEKVVMKLIGDQVKEYTKIEGGLDSLVWKITSVEEHTYALRVLPKHRYHQFVQEQSTLKLAGRAGVPVPKVHKVDCYDQYTVMLMDWLPGRTVFEEIKISPESVDKFGFAFGETQAIIHSIHMEQPRISNWLTAGNKEEEKLIESIDNKYPQANTLIHLDYHPLNVMTDGEKITGVIDWMNASVGNYQYDIARTMAVLKIDGEKLIEPQVLELFIEAWINGYESAGQPVGDLSLFYSWAKVRMIRDAKERT</sequence>
<dbReference type="EMBL" id="WOCA01000007">
    <property type="protein sequence ID" value="MUK88882.1"/>
    <property type="molecule type" value="Genomic_DNA"/>
</dbReference>
<accession>A0A6N8FGU8</accession>
<evidence type="ECO:0000313" key="2">
    <source>
        <dbReference type="EMBL" id="MUK88882.1"/>
    </source>
</evidence>
<dbReference type="Gene3D" id="3.90.1200.10">
    <property type="match status" value="1"/>
</dbReference>
<dbReference type="InterPro" id="IPR051678">
    <property type="entry name" value="AGP_Transferase"/>
</dbReference>
<dbReference type="Pfam" id="PF01636">
    <property type="entry name" value="APH"/>
    <property type="match status" value="1"/>
</dbReference>
<reference evidence="2 3" key="1">
    <citation type="submission" date="2019-11" db="EMBL/GenBank/DDBJ databases">
        <authorList>
            <person name="Li X."/>
        </authorList>
    </citation>
    <scope>NUCLEOTIDE SEQUENCE [LARGE SCALE GENOMIC DNA]</scope>
    <source>
        <strain evidence="2 3">L9</strain>
    </source>
</reference>
<proteinExistence type="predicted"/>
<dbReference type="SUPFAM" id="SSF56112">
    <property type="entry name" value="Protein kinase-like (PK-like)"/>
    <property type="match status" value="1"/>
</dbReference>
<keyword evidence="3" id="KW-1185">Reference proteome</keyword>
<gene>
    <name evidence="2" type="ORF">GMD78_10805</name>
</gene>
<keyword evidence="2" id="KW-0808">Transferase</keyword>
<dbReference type="PANTHER" id="PTHR21310">
    <property type="entry name" value="AMINOGLYCOSIDE PHOSPHOTRANSFERASE-RELATED-RELATED"/>
    <property type="match status" value="1"/>
</dbReference>
<dbReference type="InterPro" id="IPR002575">
    <property type="entry name" value="Aminoglycoside_PTrfase"/>
</dbReference>
<dbReference type="RefSeq" id="WP_155668855.1">
    <property type="nucleotide sequence ID" value="NZ_WOCA01000007.1"/>
</dbReference>
<evidence type="ECO:0000259" key="1">
    <source>
        <dbReference type="Pfam" id="PF01636"/>
    </source>
</evidence>
<name>A0A6N8FGU8_9BACI</name>
<evidence type="ECO:0000313" key="3">
    <source>
        <dbReference type="Proteomes" id="UP000469125"/>
    </source>
</evidence>
<dbReference type="GO" id="GO:0016740">
    <property type="term" value="F:transferase activity"/>
    <property type="evidence" value="ECO:0007669"/>
    <property type="project" value="UniProtKB-KW"/>
</dbReference>
<dbReference type="CDD" id="cd05120">
    <property type="entry name" value="APH_ChoK_like"/>
    <property type="match status" value="1"/>
</dbReference>
<feature type="domain" description="Aminoglycoside phosphotransferase" evidence="1">
    <location>
        <begin position="18"/>
        <end position="225"/>
    </location>
</feature>
<comment type="caution">
    <text evidence="2">The sequence shown here is derived from an EMBL/GenBank/DDBJ whole genome shotgun (WGS) entry which is preliminary data.</text>
</comment>
<dbReference type="Proteomes" id="UP000469125">
    <property type="component" value="Unassembled WGS sequence"/>
</dbReference>